<proteinExistence type="predicted"/>
<reference evidence="2 3" key="1">
    <citation type="journal article" date="2016" name="Nat. Commun.">
        <title>Ectomycorrhizal ecology is imprinted in the genome of the dominant symbiotic fungus Cenococcum geophilum.</title>
        <authorList>
            <consortium name="DOE Joint Genome Institute"/>
            <person name="Peter M."/>
            <person name="Kohler A."/>
            <person name="Ohm R.A."/>
            <person name="Kuo A."/>
            <person name="Krutzmann J."/>
            <person name="Morin E."/>
            <person name="Arend M."/>
            <person name="Barry K.W."/>
            <person name="Binder M."/>
            <person name="Choi C."/>
            <person name="Clum A."/>
            <person name="Copeland A."/>
            <person name="Grisel N."/>
            <person name="Haridas S."/>
            <person name="Kipfer T."/>
            <person name="LaButti K."/>
            <person name="Lindquist E."/>
            <person name="Lipzen A."/>
            <person name="Maire R."/>
            <person name="Meier B."/>
            <person name="Mihaltcheva S."/>
            <person name="Molinier V."/>
            <person name="Murat C."/>
            <person name="Poggeler S."/>
            <person name="Quandt C.A."/>
            <person name="Sperisen C."/>
            <person name="Tritt A."/>
            <person name="Tisserant E."/>
            <person name="Crous P.W."/>
            <person name="Henrissat B."/>
            <person name="Nehls U."/>
            <person name="Egli S."/>
            <person name="Spatafora J.W."/>
            <person name="Grigoriev I.V."/>
            <person name="Martin F.M."/>
        </authorList>
    </citation>
    <scope>NUCLEOTIDE SEQUENCE [LARGE SCALE GENOMIC DNA]</scope>
    <source>
        <strain evidence="2 3">CBS 459.81</strain>
    </source>
</reference>
<evidence type="ECO:0000313" key="3">
    <source>
        <dbReference type="Proteomes" id="UP000250266"/>
    </source>
</evidence>
<keyword evidence="3" id="KW-1185">Reference proteome</keyword>
<evidence type="ECO:0000256" key="1">
    <source>
        <dbReference type="SAM" id="Phobius"/>
    </source>
</evidence>
<dbReference type="Proteomes" id="UP000250266">
    <property type="component" value="Unassembled WGS sequence"/>
</dbReference>
<keyword evidence="1" id="KW-0472">Membrane</keyword>
<accession>A0A8E2EDH0</accession>
<sequence length="101" mass="11556">MGSKMAIDALLGIIFGISTLLVMIAGIRYRDSICNIAVIAIMRRQRSQRNNGLEANRFPAGRINTNYLDWHRQPSPFDLSRVEQLEWQRERDQASDRSAGH</sequence>
<organism evidence="2 3">
    <name type="scientific">Lepidopterella palustris CBS 459.81</name>
    <dbReference type="NCBI Taxonomy" id="1314670"/>
    <lineage>
        <taxon>Eukaryota</taxon>
        <taxon>Fungi</taxon>
        <taxon>Dikarya</taxon>
        <taxon>Ascomycota</taxon>
        <taxon>Pezizomycotina</taxon>
        <taxon>Dothideomycetes</taxon>
        <taxon>Pleosporomycetidae</taxon>
        <taxon>Mytilinidiales</taxon>
        <taxon>Argynnaceae</taxon>
        <taxon>Lepidopterella</taxon>
    </lineage>
</organism>
<dbReference type="EMBL" id="KV744904">
    <property type="protein sequence ID" value="OCK81921.1"/>
    <property type="molecule type" value="Genomic_DNA"/>
</dbReference>
<dbReference type="OrthoDB" id="3790834at2759"/>
<protein>
    <submittedName>
        <fullName evidence="2">Uncharacterized protein</fullName>
    </submittedName>
</protein>
<name>A0A8E2EDH0_9PEZI</name>
<gene>
    <name evidence="2" type="ORF">K432DRAFT_391722</name>
</gene>
<keyword evidence="1" id="KW-0812">Transmembrane</keyword>
<feature type="transmembrane region" description="Helical" evidence="1">
    <location>
        <begin position="6"/>
        <end position="27"/>
    </location>
</feature>
<keyword evidence="1" id="KW-1133">Transmembrane helix</keyword>
<evidence type="ECO:0000313" key="2">
    <source>
        <dbReference type="EMBL" id="OCK81921.1"/>
    </source>
</evidence>
<dbReference type="AlphaFoldDB" id="A0A8E2EDH0"/>